<protein>
    <submittedName>
        <fullName evidence="2">Uncharacterized protein</fullName>
    </submittedName>
</protein>
<evidence type="ECO:0000256" key="1">
    <source>
        <dbReference type="SAM" id="SignalP"/>
    </source>
</evidence>
<dbReference type="EMBL" id="LHCI01000106">
    <property type="protein sequence ID" value="KOX90148.1"/>
    <property type="molecule type" value="Genomic_DNA"/>
</dbReference>
<name>A0A0M9AF71_THEAQ</name>
<accession>A0A0M9AF71</accession>
<dbReference type="Proteomes" id="UP000037685">
    <property type="component" value="Unassembled WGS sequence"/>
</dbReference>
<gene>
    <name evidence="2" type="ORF">BVI061214_01335</name>
</gene>
<evidence type="ECO:0000313" key="2">
    <source>
        <dbReference type="EMBL" id="KOX90148.1"/>
    </source>
</evidence>
<organism evidence="2 3">
    <name type="scientific">Thermus aquaticus</name>
    <dbReference type="NCBI Taxonomy" id="271"/>
    <lineage>
        <taxon>Bacteria</taxon>
        <taxon>Thermotogati</taxon>
        <taxon>Deinococcota</taxon>
        <taxon>Deinococci</taxon>
        <taxon>Thermales</taxon>
        <taxon>Thermaceae</taxon>
        <taxon>Thermus</taxon>
    </lineage>
</organism>
<evidence type="ECO:0000313" key="3">
    <source>
        <dbReference type="Proteomes" id="UP000037685"/>
    </source>
</evidence>
<dbReference type="PATRIC" id="fig|271.14.peg.1410"/>
<dbReference type="RefSeq" id="WP_053767777.1">
    <property type="nucleotide sequence ID" value="NZ_LHCI01000106.1"/>
</dbReference>
<reference evidence="2 3" key="1">
    <citation type="submission" date="2015-07" db="EMBL/GenBank/DDBJ databases">
        <authorList>
            <person name="Noorani M."/>
        </authorList>
    </citation>
    <scope>NUCLEOTIDE SEQUENCE [LARGE SCALE GENOMIC DNA]</scope>
    <source>
        <strain evidence="3">ATCC 25104 / DSM 625 / JCM 10724 / NBRC 103206 / NCIMB 11243 / YT-1</strain>
    </source>
</reference>
<keyword evidence="1" id="KW-0732">Signal</keyword>
<sequence>MKRLFWLVPFFALAWALEVQVSASLSFNLFPQAVVVERVAEPQGIVVVYNASKAEAIFRYHDEDLRRRGWVRVKYEVKKDEWKAEYRKGKAKAKLSVKDKKGRVEVRLKEGD</sequence>
<proteinExistence type="predicted"/>
<comment type="caution">
    <text evidence="2">The sequence shown here is derived from an EMBL/GenBank/DDBJ whole genome shotgun (WGS) entry which is preliminary data.</text>
</comment>
<dbReference type="AlphaFoldDB" id="A0A0M9AF71"/>
<feature type="signal peptide" evidence="1">
    <location>
        <begin position="1"/>
        <end position="21"/>
    </location>
</feature>
<feature type="chain" id="PRO_5005831132" evidence="1">
    <location>
        <begin position="22"/>
        <end position="112"/>
    </location>
</feature>